<dbReference type="InterPro" id="IPR036116">
    <property type="entry name" value="FN3_sf"/>
</dbReference>
<feature type="domain" description="Fibronectin type-III" evidence="1">
    <location>
        <begin position="34"/>
        <end position="124"/>
    </location>
</feature>
<dbReference type="STRING" id="6689.A0A3R7LYF3"/>
<evidence type="ECO:0000313" key="3">
    <source>
        <dbReference type="Proteomes" id="UP000283509"/>
    </source>
</evidence>
<dbReference type="SUPFAM" id="SSF49265">
    <property type="entry name" value="Fibronectin type III"/>
    <property type="match status" value="1"/>
</dbReference>
<keyword evidence="3" id="KW-1185">Reference proteome</keyword>
<sequence>MPRCHESAIRPSGAAHEAPPVPVADLFFSVLVPPPVQLTLERQLNKSILIGWNPPPDAPPGSIESYHVYVNGLLKTTVRASERTRALVEGVDSTKLHRISVRSVTPNRRTSRDAACTMVIGKDAPLGPTSVKATSITSTSAVISWLPSNSNFQHTVCVNNVEVRTVKPGVYRHTITGLSPNTTYRVTIRAKNLRAPQFDEKATRNQDRLSTTIEFRTLPKVLFSRSAQSFSLARAPPFYRRRMGQLPHLPINILFILWTCI</sequence>
<dbReference type="InterPro" id="IPR013783">
    <property type="entry name" value="Ig-like_fold"/>
</dbReference>
<feature type="domain" description="Fibronectin type-III" evidence="1">
    <location>
        <begin position="127"/>
        <end position="220"/>
    </location>
</feature>
<dbReference type="PANTHER" id="PTHR14234:SF19">
    <property type="entry name" value="RIM-BINDING PROTEIN, ISOFORM F"/>
    <property type="match status" value="1"/>
</dbReference>
<name>A0A3R7LYF3_PENVA</name>
<dbReference type="CDD" id="cd00063">
    <property type="entry name" value="FN3"/>
    <property type="match status" value="2"/>
</dbReference>
<dbReference type="AlphaFoldDB" id="A0A3R7LYF3"/>
<evidence type="ECO:0000313" key="2">
    <source>
        <dbReference type="EMBL" id="ROT62436.1"/>
    </source>
</evidence>
<dbReference type="PANTHER" id="PTHR14234">
    <property type="entry name" value="RIM BINDING PROTEIN-RELATED"/>
    <property type="match status" value="1"/>
</dbReference>
<dbReference type="GO" id="GO:0007274">
    <property type="term" value="P:neuromuscular synaptic transmission"/>
    <property type="evidence" value="ECO:0007669"/>
    <property type="project" value="TreeGrafter"/>
</dbReference>
<dbReference type="InterPro" id="IPR040325">
    <property type="entry name" value="RIMBP1/2/3"/>
</dbReference>
<proteinExistence type="predicted"/>
<dbReference type="SMART" id="SM00060">
    <property type="entry name" value="FN3"/>
    <property type="match status" value="2"/>
</dbReference>
<gene>
    <name evidence="2" type="ORF">C7M84_019722</name>
</gene>
<dbReference type="Pfam" id="PF00041">
    <property type="entry name" value="fn3"/>
    <property type="match status" value="1"/>
</dbReference>
<dbReference type="PROSITE" id="PS50853">
    <property type="entry name" value="FN3"/>
    <property type="match status" value="2"/>
</dbReference>
<evidence type="ECO:0000259" key="1">
    <source>
        <dbReference type="PROSITE" id="PS50853"/>
    </source>
</evidence>
<accession>A0A3R7LYF3</accession>
<comment type="caution">
    <text evidence="2">The sequence shown here is derived from an EMBL/GenBank/DDBJ whole genome shotgun (WGS) entry which is preliminary data.</text>
</comment>
<reference evidence="2 3" key="1">
    <citation type="submission" date="2018-04" db="EMBL/GenBank/DDBJ databases">
        <authorList>
            <person name="Zhang X."/>
            <person name="Yuan J."/>
            <person name="Li F."/>
            <person name="Xiang J."/>
        </authorList>
    </citation>
    <scope>NUCLEOTIDE SEQUENCE [LARGE SCALE GENOMIC DNA]</scope>
    <source>
        <tissue evidence="2">Muscle</tissue>
    </source>
</reference>
<dbReference type="GO" id="GO:0045202">
    <property type="term" value="C:synapse"/>
    <property type="evidence" value="ECO:0007669"/>
    <property type="project" value="GOC"/>
</dbReference>
<dbReference type="InterPro" id="IPR003961">
    <property type="entry name" value="FN3_dom"/>
</dbReference>
<reference evidence="2 3" key="2">
    <citation type="submission" date="2019-01" db="EMBL/GenBank/DDBJ databases">
        <title>The decoding of complex shrimp genome reveals the adaptation for benthos swimmer, frequently molting mechanism and breeding impact on genome.</title>
        <authorList>
            <person name="Sun Y."/>
            <person name="Gao Y."/>
            <person name="Yu Y."/>
        </authorList>
    </citation>
    <scope>NUCLEOTIDE SEQUENCE [LARGE SCALE GENOMIC DNA]</scope>
    <source>
        <tissue evidence="2">Muscle</tissue>
    </source>
</reference>
<dbReference type="OrthoDB" id="4158657at2759"/>
<dbReference type="EMBL" id="QCYY01003681">
    <property type="protein sequence ID" value="ROT62436.1"/>
    <property type="molecule type" value="Genomic_DNA"/>
</dbReference>
<dbReference type="Proteomes" id="UP000283509">
    <property type="component" value="Unassembled WGS sequence"/>
</dbReference>
<dbReference type="Gene3D" id="2.60.40.10">
    <property type="entry name" value="Immunoglobulins"/>
    <property type="match status" value="2"/>
</dbReference>
<protein>
    <submittedName>
        <fullName evidence="2">RIMS-binding protein 2</fullName>
    </submittedName>
</protein>
<organism evidence="2 3">
    <name type="scientific">Penaeus vannamei</name>
    <name type="common">Whiteleg shrimp</name>
    <name type="synonym">Litopenaeus vannamei</name>
    <dbReference type="NCBI Taxonomy" id="6689"/>
    <lineage>
        <taxon>Eukaryota</taxon>
        <taxon>Metazoa</taxon>
        <taxon>Ecdysozoa</taxon>
        <taxon>Arthropoda</taxon>
        <taxon>Crustacea</taxon>
        <taxon>Multicrustacea</taxon>
        <taxon>Malacostraca</taxon>
        <taxon>Eumalacostraca</taxon>
        <taxon>Eucarida</taxon>
        <taxon>Decapoda</taxon>
        <taxon>Dendrobranchiata</taxon>
        <taxon>Penaeoidea</taxon>
        <taxon>Penaeidae</taxon>
        <taxon>Penaeus</taxon>
    </lineage>
</organism>